<keyword evidence="2" id="KW-1133">Transmembrane helix</keyword>
<keyword evidence="2" id="KW-0812">Transmembrane</keyword>
<dbReference type="EMBL" id="ML121527">
    <property type="protein sequence ID" value="RPB29793.1"/>
    <property type="molecule type" value="Genomic_DNA"/>
</dbReference>
<keyword evidence="2" id="KW-0472">Membrane</keyword>
<feature type="transmembrane region" description="Helical" evidence="2">
    <location>
        <begin position="431"/>
        <end position="451"/>
    </location>
</feature>
<keyword evidence="4" id="KW-1185">Reference proteome</keyword>
<proteinExistence type="predicted"/>
<evidence type="ECO:0000256" key="2">
    <source>
        <dbReference type="SAM" id="Phobius"/>
    </source>
</evidence>
<dbReference type="Proteomes" id="UP000267821">
    <property type="component" value="Unassembled WGS sequence"/>
</dbReference>
<reference evidence="3 4" key="1">
    <citation type="journal article" date="2018" name="Nat. Ecol. Evol.">
        <title>Pezizomycetes genomes reveal the molecular basis of ectomycorrhizal truffle lifestyle.</title>
        <authorList>
            <person name="Murat C."/>
            <person name="Payen T."/>
            <person name="Noel B."/>
            <person name="Kuo A."/>
            <person name="Morin E."/>
            <person name="Chen J."/>
            <person name="Kohler A."/>
            <person name="Krizsan K."/>
            <person name="Balestrini R."/>
            <person name="Da Silva C."/>
            <person name="Montanini B."/>
            <person name="Hainaut M."/>
            <person name="Levati E."/>
            <person name="Barry K.W."/>
            <person name="Belfiori B."/>
            <person name="Cichocki N."/>
            <person name="Clum A."/>
            <person name="Dockter R.B."/>
            <person name="Fauchery L."/>
            <person name="Guy J."/>
            <person name="Iotti M."/>
            <person name="Le Tacon F."/>
            <person name="Lindquist E.A."/>
            <person name="Lipzen A."/>
            <person name="Malagnac F."/>
            <person name="Mello A."/>
            <person name="Molinier V."/>
            <person name="Miyauchi S."/>
            <person name="Poulain J."/>
            <person name="Riccioni C."/>
            <person name="Rubini A."/>
            <person name="Sitrit Y."/>
            <person name="Splivallo R."/>
            <person name="Traeger S."/>
            <person name="Wang M."/>
            <person name="Zifcakova L."/>
            <person name="Wipf D."/>
            <person name="Zambonelli A."/>
            <person name="Paolocci F."/>
            <person name="Nowrousian M."/>
            <person name="Ottonello S."/>
            <person name="Baldrian P."/>
            <person name="Spatafora J.W."/>
            <person name="Henrissat B."/>
            <person name="Nagy L.G."/>
            <person name="Aury J.M."/>
            <person name="Wincker P."/>
            <person name="Grigoriev I.V."/>
            <person name="Bonfante P."/>
            <person name="Martin F.M."/>
        </authorList>
    </citation>
    <scope>NUCLEOTIDE SEQUENCE [LARGE SCALE GENOMIC DNA]</scope>
    <source>
        <strain evidence="3 4">ATCC MYA-4762</strain>
    </source>
</reference>
<protein>
    <submittedName>
        <fullName evidence="3">Uncharacterized protein</fullName>
    </submittedName>
</protein>
<evidence type="ECO:0000256" key="1">
    <source>
        <dbReference type="SAM" id="MobiDB-lite"/>
    </source>
</evidence>
<gene>
    <name evidence="3" type="ORF">L211DRAFT_800309</name>
</gene>
<sequence length="751" mass="83009">MTTQLDDGASLLSESTYEILSESTLLLTDDEDEGSSVNSFDDDYSIEDVNYIGDTDSDSLQDYTSESHDHPGIPSFGGLDEFHMESSANTLKEEPASINQIEFEEPPPHKSGLVSVVHALKEFSTEEATTILSAMRSEDPPDRLLCTLRQTMSQELLCLDEPFRFLYVGSQSAKEEIFNKLGAALALPVVECASSTVSSDSKSSRFNVVPVTSFGMNTSPEVELIESFGVEMSIDICNQAGRMKVDGRPDTLSLCLNGNQWVRSTHGDDGFRLEAANWRLPHLAVIFCTEEDTLEEKLARVYTRSFVERHSVPTLVISQKPLFKLTENHNLDIRCIHMCLESRGGKSGDHLYKRLPVDLATFNSLDVRQMNRNLACITGLVKNVDGGSATNLNGCARENTSLLSDVEKIPNLANGLRSSIQWLRNNKPRDMLMLAAISWLFICGIVGGLFATASMKYFKSTGDVSTNASMNIVTTVISQAVPSSTMTSARLSTSTSASLSKPSSTSARSKPTSCGYSEGIARSLLLEPTPLAANDSQEFKVHIIGKNNIILRPPQHHTTARKPPQMFVEVTRNGEAISSELSKLFDGVYTVVISHDDAWGLMNVSVQTKSKPLMKETFELDFGMPWFKLTGWKKMAVRQKEEMVKMAEQASSAGKRIAGEINQKTAQLRHQTQQLLETKATQLSDNVSKQVSRLYSMPNSLRSVRHWSEAASLDYIRRAQRQAVNVWSKVDFGRRSVTTCGNESDCGQKPR</sequence>
<evidence type="ECO:0000313" key="3">
    <source>
        <dbReference type="EMBL" id="RPB29793.1"/>
    </source>
</evidence>
<evidence type="ECO:0000313" key="4">
    <source>
        <dbReference type="Proteomes" id="UP000267821"/>
    </source>
</evidence>
<dbReference type="InParanoid" id="A0A3N4M3Q2"/>
<feature type="compositionally biased region" description="Low complexity" evidence="1">
    <location>
        <begin position="492"/>
        <end position="513"/>
    </location>
</feature>
<dbReference type="STRING" id="1051890.A0A3N4M3Q2"/>
<organism evidence="3 4">
    <name type="scientific">Terfezia boudieri ATCC MYA-4762</name>
    <dbReference type="NCBI Taxonomy" id="1051890"/>
    <lineage>
        <taxon>Eukaryota</taxon>
        <taxon>Fungi</taxon>
        <taxon>Dikarya</taxon>
        <taxon>Ascomycota</taxon>
        <taxon>Pezizomycotina</taxon>
        <taxon>Pezizomycetes</taxon>
        <taxon>Pezizales</taxon>
        <taxon>Pezizaceae</taxon>
        <taxon>Terfezia</taxon>
    </lineage>
</organism>
<dbReference type="AlphaFoldDB" id="A0A3N4M3Q2"/>
<accession>A0A3N4M3Q2</accession>
<name>A0A3N4M3Q2_9PEZI</name>
<dbReference type="OrthoDB" id="439943at2759"/>
<feature type="region of interest" description="Disordered" evidence="1">
    <location>
        <begin position="492"/>
        <end position="514"/>
    </location>
</feature>